<dbReference type="Proteomes" id="UP000569951">
    <property type="component" value="Unassembled WGS sequence"/>
</dbReference>
<keyword evidence="3" id="KW-1185">Reference proteome</keyword>
<feature type="chain" id="PRO_5032445358" evidence="1">
    <location>
        <begin position="23"/>
        <end position="64"/>
    </location>
</feature>
<proteinExistence type="predicted"/>
<comment type="caution">
    <text evidence="2">The sequence shown here is derived from an EMBL/GenBank/DDBJ whole genome shotgun (WGS) entry which is preliminary data.</text>
</comment>
<dbReference type="AlphaFoldDB" id="A0A841I2Y1"/>
<keyword evidence="1" id="KW-0732">Signal</keyword>
<evidence type="ECO:0000313" key="3">
    <source>
        <dbReference type="Proteomes" id="UP000569951"/>
    </source>
</evidence>
<accession>A0A841I2Y1</accession>
<dbReference type="EMBL" id="JACHHG010000007">
    <property type="protein sequence ID" value="MBB6098770.1"/>
    <property type="molecule type" value="Genomic_DNA"/>
</dbReference>
<evidence type="ECO:0000256" key="1">
    <source>
        <dbReference type="SAM" id="SignalP"/>
    </source>
</evidence>
<organism evidence="2 3">
    <name type="scientific">Deinobacterium chartae</name>
    <dbReference type="NCBI Taxonomy" id="521158"/>
    <lineage>
        <taxon>Bacteria</taxon>
        <taxon>Thermotogati</taxon>
        <taxon>Deinococcota</taxon>
        <taxon>Deinococci</taxon>
        <taxon>Deinococcales</taxon>
        <taxon>Deinococcaceae</taxon>
        <taxon>Deinobacterium</taxon>
    </lineage>
</organism>
<gene>
    <name evidence="2" type="ORF">HNR42_002205</name>
</gene>
<protein>
    <submittedName>
        <fullName evidence="2">Uncharacterized protein</fullName>
    </submittedName>
</protein>
<name>A0A841I2Y1_9DEIO</name>
<sequence length="64" mass="6938">MKTAGKLWLAVLGLSLPLAARAAVGSDWCPKRHVVDAGLNIYRCSFAAQDCWYQNATQIACAKN</sequence>
<evidence type="ECO:0000313" key="2">
    <source>
        <dbReference type="EMBL" id="MBB6098770.1"/>
    </source>
</evidence>
<feature type="signal peptide" evidence="1">
    <location>
        <begin position="1"/>
        <end position="22"/>
    </location>
</feature>
<reference evidence="2 3" key="1">
    <citation type="submission" date="2020-08" db="EMBL/GenBank/DDBJ databases">
        <title>Genomic Encyclopedia of Type Strains, Phase IV (KMG-IV): sequencing the most valuable type-strain genomes for metagenomic binning, comparative biology and taxonomic classification.</title>
        <authorList>
            <person name="Goeker M."/>
        </authorList>
    </citation>
    <scope>NUCLEOTIDE SEQUENCE [LARGE SCALE GENOMIC DNA]</scope>
    <source>
        <strain evidence="2 3">DSM 21458</strain>
    </source>
</reference>